<evidence type="ECO:0000259" key="10">
    <source>
        <dbReference type="PROSITE" id="PS50157"/>
    </source>
</evidence>
<dbReference type="PROSITE" id="PS50157">
    <property type="entry name" value="ZINC_FINGER_C2H2_2"/>
    <property type="match status" value="3"/>
</dbReference>
<evidence type="ECO:0000313" key="12">
    <source>
        <dbReference type="Proteomes" id="UP001381693"/>
    </source>
</evidence>
<evidence type="ECO:0000256" key="2">
    <source>
        <dbReference type="ARBA" id="ARBA00022723"/>
    </source>
</evidence>
<evidence type="ECO:0000256" key="7">
    <source>
        <dbReference type="ARBA" id="ARBA00023163"/>
    </source>
</evidence>
<evidence type="ECO:0000256" key="9">
    <source>
        <dbReference type="PROSITE-ProRule" id="PRU00042"/>
    </source>
</evidence>
<gene>
    <name evidence="11" type="ORF">SK128_016144</name>
</gene>
<feature type="domain" description="C2H2-type" evidence="10">
    <location>
        <begin position="99"/>
        <end position="126"/>
    </location>
</feature>
<dbReference type="GO" id="GO:0000981">
    <property type="term" value="F:DNA-binding transcription factor activity, RNA polymerase II-specific"/>
    <property type="evidence" value="ECO:0007669"/>
    <property type="project" value="TreeGrafter"/>
</dbReference>
<keyword evidence="8" id="KW-0539">Nucleus</keyword>
<dbReference type="Proteomes" id="UP001381693">
    <property type="component" value="Unassembled WGS sequence"/>
</dbReference>
<keyword evidence="12" id="KW-1185">Reference proteome</keyword>
<keyword evidence="6" id="KW-0805">Transcription regulation</keyword>
<evidence type="ECO:0000256" key="1">
    <source>
        <dbReference type="ARBA" id="ARBA00004123"/>
    </source>
</evidence>
<dbReference type="GO" id="GO:0005634">
    <property type="term" value="C:nucleus"/>
    <property type="evidence" value="ECO:0007669"/>
    <property type="project" value="UniProtKB-SubCell"/>
</dbReference>
<sequence>MTFTVQKLLRGESDALGFGRLGDRNSLRYIAELTANPQFPKLHQCSYCSFASTRKETMMVHLRTHTGERPYACLRCLARFGTQGTLYNHMKTHTGEKPFVCSVCSQAFSLKSNPELHVSTHQRKSVH</sequence>
<dbReference type="Gene3D" id="3.30.160.60">
    <property type="entry name" value="Classic Zinc Finger"/>
    <property type="match status" value="3"/>
</dbReference>
<dbReference type="AlphaFoldDB" id="A0AAN8XB21"/>
<dbReference type="FunFam" id="3.30.160.60:FF:002343">
    <property type="entry name" value="Zinc finger protein 33A"/>
    <property type="match status" value="1"/>
</dbReference>
<organism evidence="11 12">
    <name type="scientific">Halocaridina rubra</name>
    <name type="common">Hawaiian red shrimp</name>
    <dbReference type="NCBI Taxonomy" id="373956"/>
    <lineage>
        <taxon>Eukaryota</taxon>
        <taxon>Metazoa</taxon>
        <taxon>Ecdysozoa</taxon>
        <taxon>Arthropoda</taxon>
        <taxon>Crustacea</taxon>
        <taxon>Multicrustacea</taxon>
        <taxon>Malacostraca</taxon>
        <taxon>Eumalacostraca</taxon>
        <taxon>Eucarida</taxon>
        <taxon>Decapoda</taxon>
        <taxon>Pleocyemata</taxon>
        <taxon>Caridea</taxon>
        <taxon>Atyoidea</taxon>
        <taxon>Atyidae</taxon>
        <taxon>Halocaridina</taxon>
    </lineage>
</organism>
<protein>
    <recommendedName>
        <fullName evidence="10">C2H2-type domain-containing protein</fullName>
    </recommendedName>
</protein>
<accession>A0AAN8XB21</accession>
<dbReference type="SMART" id="SM00355">
    <property type="entry name" value="ZnF_C2H2"/>
    <property type="match status" value="3"/>
</dbReference>
<evidence type="ECO:0000256" key="4">
    <source>
        <dbReference type="ARBA" id="ARBA00022771"/>
    </source>
</evidence>
<feature type="domain" description="C2H2-type" evidence="10">
    <location>
        <begin position="71"/>
        <end position="98"/>
    </location>
</feature>
<reference evidence="11 12" key="1">
    <citation type="submission" date="2023-11" db="EMBL/GenBank/DDBJ databases">
        <title>Halocaridina rubra genome assembly.</title>
        <authorList>
            <person name="Smith C."/>
        </authorList>
    </citation>
    <scope>NUCLEOTIDE SEQUENCE [LARGE SCALE GENOMIC DNA]</scope>
    <source>
        <strain evidence="11">EP-1</strain>
        <tissue evidence="11">Whole</tissue>
    </source>
</reference>
<keyword evidence="4 9" id="KW-0863">Zinc-finger</keyword>
<evidence type="ECO:0000256" key="5">
    <source>
        <dbReference type="ARBA" id="ARBA00022833"/>
    </source>
</evidence>
<dbReference type="EMBL" id="JAXCGZ010011000">
    <property type="protein sequence ID" value="KAK7075364.1"/>
    <property type="molecule type" value="Genomic_DNA"/>
</dbReference>
<comment type="subcellular location">
    <subcellularLocation>
        <location evidence="1">Nucleus</location>
    </subcellularLocation>
</comment>
<proteinExistence type="predicted"/>
<dbReference type="SUPFAM" id="SSF57667">
    <property type="entry name" value="beta-beta-alpha zinc fingers"/>
    <property type="match status" value="2"/>
</dbReference>
<evidence type="ECO:0000313" key="11">
    <source>
        <dbReference type="EMBL" id="KAK7075364.1"/>
    </source>
</evidence>
<dbReference type="GO" id="GO:0008270">
    <property type="term" value="F:zinc ion binding"/>
    <property type="evidence" value="ECO:0007669"/>
    <property type="project" value="UniProtKB-KW"/>
</dbReference>
<dbReference type="InterPro" id="IPR013087">
    <property type="entry name" value="Znf_C2H2_type"/>
</dbReference>
<dbReference type="FunFam" id="3.30.160.60:FF:000130">
    <property type="entry name" value="Spalt-like transcription factor 4"/>
    <property type="match status" value="1"/>
</dbReference>
<keyword evidence="3" id="KW-0677">Repeat</keyword>
<comment type="caution">
    <text evidence="11">The sequence shown here is derived from an EMBL/GenBank/DDBJ whole genome shotgun (WGS) entry which is preliminary data.</text>
</comment>
<evidence type="ECO:0000256" key="8">
    <source>
        <dbReference type="ARBA" id="ARBA00023242"/>
    </source>
</evidence>
<dbReference type="PROSITE" id="PS00028">
    <property type="entry name" value="ZINC_FINGER_C2H2_1"/>
    <property type="match status" value="2"/>
</dbReference>
<dbReference type="PANTHER" id="PTHR23235:SF120">
    <property type="entry name" value="KRUPPEL-LIKE FACTOR 15"/>
    <property type="match status" value="1"/>
</dbReference>
<dbReference type="GO" id="GO:0000978">
    <property type="term" value="F:RNA polymerase II cis-regulatory region sequence-specific DNA binding"/>
    <property type="evidence" value="ECO:0007669"/>
    <property type="project" value="TreeGrafter"/>
</dbReference>
<keyword evidence="7" id="KW-0804">Transcription</keyword>
<dbReference type="Pfam" id="PF00096">
    <property type="entry name" value="zf-C2H2"/>
    <property type="match status" value="1"/>
</dbReference>
<dbReference type="PANTHER" id="PTHR23235">
    <property type="entry name" value="KRUEPPEL-LIKE TRANSCRIPTION FACTOR"/>
    <property type="match status" value="1"/>
</dbReference>
<name>A0AAN8XB21_HALRR</name>
<feature type="domain" description="C2H2-type" evidence="10">
    <location>
        <begin position="43"/>
        <end position="70"/>
    </location>
</feature>
<evidence type="ECO:0000256" key="6">
    <source>
        <dbReference type="ARBA" id="ARBA00023015"/>
    </source>
</evidence>
<dbReference type="InterPro" id="IPR036236">
    <property type="entry name" value="Znf_C2H2_sf"/>
</dbReference>
<keyword evidence="5" id="KW-0862">Zinc</keyword>
<keyword evidence="2" id="KW-0479">Metal-binding</keyword>
<evidence type="ECO:0000256" key="3">
    <source>
        <dbReference type="ARBA" id="ARBA00022737"/>
    </source>
</evidence>
<feature type="non-terminal residue" evidence="11">
    <location>
        <position position="127"/>
    </location>
</feature>